<dbReference type="PANTHER" id="PTHR11214:SF93">
    <property type="entry name" value="UDP-GLCNAC:BETAGAL BETA-1,3-N-ACETYLGLUCOSAMINYLTRANSFERASE 7"/>
    <property type="match status" value="1"/>
</dbReference>
<evidence type="ECO:0000256" key="1">
    <source>
        <dbReference type="ARBA" id="ARBA00004323"/>
    </source>
</evidence>
<keyword evidence="12" id="KW-1185">Reference proteome</keyword>
<feature type="transmembrane region" description="Helical" evidence="10">
    <location>
        <begin position="93"/>
        <end position="111"/>
    </location>
</feature>
<protein>
    <recommendedName>
        <fullName evidence="10">Hexosyltransferase</fullName>
        <ecNumber evidence="10">2.4.1.-</ecNumber>
    </recommendedName>
</protein>
<evidence type="ECO:0000256" key="2">
    <source>
        <dbReference type="ARBA" id="ARBA00008661"/>
    </source>
</evidence>
<evidence type="ECO:0000256" key="9">
    <source>
        <dbReference type="ARBA" id="ARBA00023136"/>
    </source>
</evidence>
<evidence type="ECO:0000256" key="10">
    <source>
        <dbReference type="RuleBase" id="RU363063"/>
    </source>
</evidence>
<dbReference type="Proteomes" id="UP001476798">
    <property type="component" value="Unassembled WGS sequence"/>
</dbReference>
<comment type="caution">
    <text evidence="11">The sequence shown here is derived from an EMBL/GenBank/DDBJ whole genome shotgun (WGS) entry which is preliminary data.</text>
</comment>
<evidence type="ECO:0000313" key="12">
    <source>
        <dbReference type="Proteomes" id="UP001476798"/>
    </source>
</evidence>
<comment type="similarity">
    <text evidence="2 10">Belongs to the glycosyltransferase 31 family.</text>
</comment>
<sequence length="501" mass="58584">MIERHACVSSTVHSVFHILFHVLCLEPLKAARSAQRRSSVAAKRPDISAQRKPFRWHIWFLCSRFPIQNHFDSKDFPETPKEKLMNNRDRWRVYKRVCAMFFLAVVALTIVQRGSINMGTPFELERQARMHGSQVAQPETSSEEKPRSYLGLKSFWKVGRQKPQLKAWAITREPMITDDSSTGNWDITSSNCSANLNLSSQAWYMGLESNFRQFMLYRHCRFFPIIINHPEKCTGEIYLLMVIKSMATQHDRREVIRKTWGKEQVINGKRIKTLFLLGKPSNDAERANHQKLVEYEDYIYGDILQWDFLDSFFNLTLKETHFLKWFHTYCPRVQYVFKGDDDVFVSVENIFEFLEGSSHDKNLFTGDVIFKAKPIRKKESKYYIPHALYNKTYYPPYAGGGGFLMHGILARRLHWAAETLELYPIDDVFLGMCLEALQVTPVKHNAFKTFGLVKNKNSKMNREPCFFKNMIVVHKLLPSDLMHMWHLVNSDLNCSKKAEPL</sequence>
<evidence type="ECO:0000256" key="8">
    <source>
        <dbReference type="ARBA" id="ARBA00023034"/>
    </source>
</evidence>
<evidence type="ECO:0000256" key="7">
    <source>
        <dbReference type="ARBA" id="ARBA00022989"/>
    </source>
</evidence>
<organism evidence="11 12">
    <name type="scientific">Goodea atripinnis</name>
    <dbReference type="NCBI Taxonomy" id="208336"/>
    <lineage>
        <taxon>Eukaryota</taxon>
        <taxon>Metazoa</taxon>
        <taxon>Chordata</taxon>
        <taxon>Craniata</taxon>
        <taxon>Vertebrata</taxon>
        <taxon>Euteleostomi</taxon>
        <taxon>Actinopterygii</taxon>
        <taxon>Neopterygii</taxon>
        <taxon>Teleostei</taxon>
        <taxon>Neoteleostei</taxon>
        <taxon>Acanthomorphata</taxon>
        <taxon>Ovalentaria</taxon>
        <taxon>Atherinomorphae</taxon>
        <taxon>Cyprinodontiformes</taxon>
        <taxon>Goodeidae</taxon>
        <taxon>Goodea</taxon>
    </lineage>
</organism>
<keyword evidence="4" id="KW-0808">Transferase</keyword>
<dbReference type="Gene3D" id="3.90.550.50">
    <property type="match status" value="1"/>
</dbReference>
<proteinExistence type="inferred from homology"/>
<evidence type="ECO:0000256" key="5">
    <source>
        <dbReference type="ARBA" id="ARBA00022692"/>
    </source>
</evidence>
<keyword evidence="8 10" id="KW-0333">Golgi apparatus</keyword>
<keyword evidence="7 10" id="KW-1133">Transmembrane helix</keyword>
<keyword evidence="9 10" id="KW-0472">Membrane</keyword>
<keyword evidence="6 10" id="KW-0735">Signal-anchor</keyword>
<evidence type="ECO:0000256" key="6">
    <source>
        <dbReference type="ARBA" id="ARBA00022968"/>
    </source>
</evidence>
<accession>A0ABV0MKG5</accession>
<dbReference type="InterPro" id="IPR002659">
    <property type="entry name" value="Glyco_trans_31"/>
</dbReference>
<evidence type="ECO:0000256" key="4">
    <source>
        <dbReference type="ARBA" id="ARBA00022679"/>
    </source>
</evidence>
<keyword evidence="3 10" id="KW-0328">Glycosyltransferase</keyword>
<dbReference type="PANTHER" id="PTHR11214">
    <property type="entry name" value="BETA-1,3-N-ACETYLGLUCOSAMINYLTRANSFERASE"/>
    <property type="match status" value="1"/>
</dbReference>
<evidence type="ECO:0000313" key="11">
    <source>
        <dbReference type="EMBL" id="MEQ2159565.1"/>
    </source>
</evidence>
<dbReference type="EMBL" id="JAHRIO010002708">
    <property type="protein sequence ID" value="MEQ2159565.1"/>
    <property type="molecule type" value="Genomic_DNA"/>
</dbReference>
<reference evidence="11 12" key="1">
    <citation type="submission" date="2021-06" db="EMBL/GenBank/DDBJ databases">
        <authorList>
            <person name="Palmer J.M."/>
        </authorList>
    </citation>
    <scope>NUCLEOTIDE SEQUENCE [LARGE SCALE GENOMIC DNA]</scope>
    <source>
        <strain evidence="11 12">GA_2019</strain>
        <tissue evidence="11">Muscle</tissue>
    </source>
</reference>
<name>A0ABV0MKG5_9TELE</name>
<gene>
    <name evidence="11" type="ORF">GOODEAATRI_024338</name>
</gene>
<keyword evidence="5 10" id="KW-0812">Transmembrane</keyword>
<dbReference type="Pfam" id="PF01762">
    <property type="entry name" value="Galactosyl_T"/>
    <property type="match status" value="1"/>
</dbReference>
<comment type="subcellular location">
    <subcellularLocation>
        <location evidence="1 10">Golgi apparatus membrane</location>
        <topology evidence="1 10">Single-pass type II membrane protein</topology>
    </subcellularLocation>
</comment>
<dbReference type="EC" id="2.4.1.-" evidence="10"/>
<evidence type="ECO:0000256" key="3">
    <source>
        <dbReference type="ARBA" id="ARBA00022676"/>
    </source>
</evidence>